<dbReference type="InterPro" id="IPR036866">
    <property type="entry name" value="RibonucZ/Hydroxyglut_hydro"/>
</dbReference>
<comment type="catalytic activity">
    <reaction evidence="10">
        <text>Endonucleolytic cleavage of RNA, removing extra 3' nucleotides from tRNA precursor, generating 3' termini of tRNAs. A 3'-hydroxy group is left at the tRNA terminus and a 5'-phosphoryl group is left at the trailer molecule.</text>
        <dbReference type="EC" id="3.1.26.11"/>
    </reaction>
</comment>
<dbReference type="Proteomes" id="UP000278746">
    <property type="component" value="Unassembled WGS sequence"/>
</dbReference>
<evidence type="ECO:0000256" key="9">
    <source>
        <dbReference type="ARBA" id="ARBA00057812"/>
    </source>
</evidence>
<comment type="caution">
    <text evidence="11">The sequence shown here is derived from an EMBL/GenBank/DDBJ whole genome shotgun (WGS) entry which is preliminary data.</text>
</comment>
<protein>
    <recommendedName>
        <fullName evidence="2 10">Ribonuclease Z</fullName>
        <shortName evidence="10">RNase Z</shortName>
        <ecNumber evidence="2 10">3.1.26.11</ecNumber>
    </recommendedName>
    <alternativeName>
        <fullName evidence="10">tRNA 3 endonuclease</fullName>
    </alternativeName>
    <alternativeName>
        <fullName evidence="10">tRNase Z</fullName>
    </alternativeName>
</protein>
<evidence type="ECO:0000256" key="5">
    <source>
        <dbReference type="ARBA" id="ARBA00022723"/>
    </source>
</evidence>
<dbReference type="Gene3D" id="3.60.15.10">
    <property type="entry name" value="Ribonuclease Z/Hydroxyacylglutathione hydrolase-like"/>
    <property type="match status" value="1"/>
</dbReference>
<comment type="subunit">
    <text evidence="1 10">Homodimer.</text>
</comment>
<feature type="binding site" evidence="10">
    <location>
        <position position="67"/>
    </location>
    <ligand>
        <name>Zn(2+)</name>
        <dbReference type="ChEBI" id="CHEBI:29105"/>
        <label>2</label>
        <note>catalytic</note>
    </ligand>
</feature>
<evidence type="ECO:0000256" key="10">
    <source>
        <dbReference type="HAMAP-Rule" id="MF_01818"/>
    </source>
</evidence>
<dbReference type="GO" id="GO:0008270">
    <property type="term" value="F:zinc ion binding"/>
    <property type="evidence" value="ECO:0007669"/>
    <property type="project" value="UniProtKB-UniRule"/>
</dbReference>
<reference evidence="11 12" key="1">
    <citation type="submission" date="2018-10" db="EMBL/GenBank/DDBJ databases">
        <title>Bacillus Keqinensis sp. nov., a moderately halophilic bacterium isolated from a saline-alkaline lake.</title>
        <authorList>
            <person name="Wang H."/>
        </authorList>
    </citation>
    <scope>NUCLEOTIDE SEQUENCE [LARGE SCALE GENOMIC DNA]</scope>
    <source>
        <strain evidence="11 12">KQ-3</strain>
    </source>
</reference>
<keyword evidence="8 10" id="KW-0862">Zinc</keyword>
<feature type="binding site" evidence="10">
    <location>
        <position position="63"/>
    </location>
    <ligand>
        <name>Zn(2+)</name>
        <dbReference type="ChEBI" id="CHEBI:29105"/>
        <label>1</label>
        <note>catalytic</note>
    </ligand>
</feature>
<name>A0A3M7TV77_9BACI</name>
<dbReference type="OrthoDB" id="9800940at2"/>
<dbReference type="CDD" id="cd07717">
    <property type="entry name" value="RNaseZ_ZiPD-like_MBL-fold"/>
    <property type="match status" value="1"/>
</dbReference>
<proteinExistence type="inferred from homology"/>
<organism evidence="11 12">
    <name type="scientific">Alteribacter keqinensis</name>
    <dbReference type="NCBI Taxonomy" id="2483800"/>
    <lineage>
        <taxon>Bacteria</taxon>
        <taxon>Bacillati</taxon>
        <taxon>Bacillota</taxon>
        <taxon>Bacilli</taxon>
        <taxon>Bacillales</taxon>
        <taxon>Bacillaceae</taxon>
        <taxon>Alteribacter</taxon>
    </lineage>
</organism>
<keyword evidence="12" id="KW-1185">Reference proteome</keyword>
<dbReference type="RefSeq" id="WP_122896874.1">
    <property type="nucleotide sequence ID" value="NZ_RHIB01000001.1"/>
</dbReference>
<comment type="similarity">
    <text evidence="10">Belongs to the RNase Z family.</text>
</comment>
<evidence type="ECO:0000256" key="2">
    <source>
        <dbReference type="ARBA" id="ARBA00012477"/>
    </source>
</evidence>
<dbReference type="AlphaFoldDB" id="A0A3M7TV77"/>
<evidence type="ECO:0000256" key="3">
    <source>
        <dbReference type="ARBA" id="ARBA00022694"/>
    </source>
</evidence>
<keyword evidence="7 10" id="KW-0378">Hydrolase</keyword>
<evidence type="ECO:0000256" key="7">
    <source>
        <dbReference type="ARBA" id="ARBA00022801"/>
    </source>
</evidence>
<keyword evidence="4 10" id="KW-0540">Nuclease</keyword>
<evidence type="ECO:0000256" key="1">
    <source>
        <dbReference type="ARBA" id="ARBA00011738"/>
    </source>
</evidence>
<accession>A0A3M7TV77</accession>
<dbReference type="InterPro" id="IPR013471">
    <property type="entry name" value="RNase_Z/BN"/>
</dbReference>
<dbReference type="NCBIfam" id="TIGR02651">
    <property type="entry name" value="RNase_Z"/>
    <property type="match status" value="1"/>
</dbReference>
<evidence type="ECO:0000313" key="12">
    <source>
        <dbReference type="Proteomes" id="UP000278746"/>
    </source>
</evidence>
<evidence type="ECO:0000256" key="6">
    <source>
        <dbReference type="ARBA" id="ARBA00022759"/>
    </source>
</evidence>
<feature type="binding site" evidence="10">
    <location>
        <position position="212"/>
    </location>
    <ligand>
        <name>Zn(2+)</name>
        <dbReference type="ChEBI" id="CHEBI:29105"/>
        <label>2</label>
        <note>catalytic</note>
    </ligand>
</feature>
<feature type="binding site" evidence="10">
    <location>
        <position position="270"/>
    </location>
    <ligand>
        <name>Zn(2+)</name>
        <dbReference type="ChEBI" id="CHEBI:29105"/>
        <label>2</label>
        <note>catalytic</note>
    </ligand>
</feature>
<feature type="binding site" evidence="10">
    <location>
        <position position="212"/>
    </location>
    <ligand>
        <name>Zn(2+)</name>
        <dbReference type="ChEBI" id="CHEBI:29105"/>
        <label>1</label>
        <note>catalytic</note>
    </ligand>
</feature>
<dbReference type="PANTHER" id="PTHR46018:SF2">
    <property type="entry name" value="ZINC PHOSPHODIESTERASE ELAC PROTEIN 1"/>
    <property type="match status" value="1"/>
</dbReference>
<evidence type="ECO:0000256" key="4">
    <source>
        <dbReference type="ARBA" id="ARBA00022722"/>
    </source>
</evidence>
<keyword evidence="6 10" id="KW-0255">Endonuclease</keyword>
<dbReference type="Pfam" id="PF23023">
    <property type="entry name" value="Anti-Pycsar_Apyc1"/>
    <property type="match status" value="1"/>
</dbReference>
<evidence type="ECO:0000256" key="8">
    <source>
        <dbReference type="ARBA" id="ARBA00022833"/>
    </source>
</evidence>
<sequence>MKLTFLGTGAGVPSKERNVTSIVLHLMNKENNMWLFDCGEATQHQILHSSVKITKINKIFITHTHGDHLYGLPGLLSSRSFQGATTPLTIYAPKGVSAFIESALSVSQTFLTYSLEVLEVNETGVLFNGEDAKVTVGTLDHGVLSLGFRVEQRDTPGSLLMDKVTKAGIPSGPHLKELKSAREVTLPDGRTVNGKEFIGPPQKGKSVTILGDTRHTKNLFPLASDVDTLVHESTFAKSEEALAQAYFHSTASQAAALAKEAGVRQLILTHISPRYQDSHILAEEARALFPNTYVASDFSTFLI</sequence>
<keyword evidence="5 10" id="KW-0479">Metal-binding</keyword>
<dbReference type="GO" id="GO:0042781">
    <property type="term" value="F:3'-tRNA processing endoribonuclease activity"/>
    <property type="evidence" value="ECO:0007669"/>
    <property type="project" value="UniProtKB-UniRule"/>
</dbReference>
<feature type="binding site" evidence="10">
    <location>
        <position position="65"/>
    </location>
    <ligand>
        <name>Zn(2+)</name>
        <dbReference type="ChEBI" id="CHEBI:29105"/>
        <label>1</label>
        <note>catalytic</note>
    </ligand>
</feature>
<dbReference type="EC" id="3.1.26.11" evidence="2 10"/>
<comment type="cofactor">
    <cofactor evidence="10">
        <name>Zn(2+)</name>
        <dbReference type="ChEBI" id="CHEBI:29105"/>
    </cofactor>
    <text evidence="10">Binds 2 Zn(2+) ions.</text>
</comment>
<dbReference type="HAMAP" id="MF_01818">
    <property type="entry name" value="RNase_Z_BN"/>
    <property type="match status" value="1"/>
</dbReference>
<dbReference type="PANTHER" id="PTHR46018">
    <property type="entry name" value="ZINC PHOSPHODIESTERASE ELAC PROTEIN 1"/>
    <property type="match status" value="1"/>
</dbReference>
<dbReference type="NCBIfam" id="NF000801">
    <property type="entry name" value="PRK00055.1-3"/>
    <property type="match status" value="1"/>
</dbReference>
<comment type="function">
    <text evidence="9 10">Zinc phosphodiesterase, which displays some tRNA 3'-processing endonuclease activity. Probably involved in tRNA maturation, by removing a 3'-trailer from precursor tRNA.</text>
</comment>
<evidence type="ECO:0000313" key="11">
    <source>
        <dbReference type="EMBL" id="RNA69353.1"/>
    </source>
</evidence>
<dbReference type="GO" id="GO:0042802">
    <property type="term" value="F:identical protein binding"/>
    <property type="evidence" value="ECO:0007669"/>
    <property type="project" value="UniProtKB-ARBA"/>
</dbReference>
<feature type="binding site" evidence="10">
    <location>
        <position position="141"/>
    </location>
    <ligand>
        <name>Zn(2+)</name>
        <dbReference type="ChEBI" id="CHEBI:29105"/>
        <label>1</label>
        <note>catalytic</note>
    </ligand>
</feature>
<feature type="binding site" evidence="10">
    <location>
        <position position="68"/>
    </location>
    <ligand>
        <name>Zn(2+)</name>
        <dbReference type="ChEBI" id="CHEBI:29105"/>
        <label>2</label>
        <note>catalytic</note>
    </ligand>
</feature>
<dbReference type="SUPFAM" id="SSF56281">
    <property type="entry name" value="Metallo-hydrolase/oxidoreductase"/>
    <property type="match status" value="1"/>
</dbReference>
<keyword evidence="3 10" id="KW-0819">tRNA processing</keyword>
<dbReference type="FunFam" id="3.60.15.10:FF:000002">
    <property type="entry name" value="Ribonuclease Z"/>
    <property type="match status" value="1"/>
</dbReference>
<dbReference type="EMBL" id="RHIB01000001">
    <property type="protein sequence ID" value="RNA69353.1"/>
    <property type="molecule type" value="Genomic_DNA"/>
</dbReference>
<gene>
    <name evidence="10 11" type="primary">rnz</name>
    <name evidence="11" type="ORF">EBO34_05280</name>
</gene>
<feature type="active site" description="Proton acceptor" evidence="10">
    <location>
        <position position="67"/>
    </location>
</feature>